<dbReference type="InterPro" id="IPR036116">
    <property type="entry name" value="FN3_sf"/>
</dbReference>
<dbReference type="PANTHER" id="PTHR34142">
    <property type="entry name" value="ENDO-BETA-1,4-GLUCANASE A"/>
    <property type="match status" value="1"/>
</dbReference>
<dbReference type="InterPro" id="IPR001547">
    <property type="entry name" value="Glyco_hydro_5"/>
</dbReference>
<dbReference type="GO" id="GO:0004553">
    <property type="term" value="F:hydrolase activity, hydrolyzing O-glycosyl compounds"/>
    <property type="evidence" value="ECO:0007669"/>
    <property type="project" value="InterPro"/>
</dbReference>
<dbReference type="InterPro" id="IPR003961">
    <property type="entry name" value="FN3_dom"/>
</dbReference>
<evidence type="ECO:0000259" key="4">
    <source>
        <dbReference type="PROSITE" id="PS50853"/>
    </source>
</evidence>
<dbReference type="Gene3D" id="2.60.40.10">
    <property type="entry name" value="Immunoglobulins"/>
    <property type="match status" value="1"/>
</dbReference>
<gene>
    <name evidence="5" type="ORF">OB960_04385</name>
</gene>
<dbReference type="AlphaFoldDB" id="A0AAP2YW66"/>
<reference evidence="5" key="1">
    <citation type="submission" date="2022-09" db="EMBL/GenBank/DDBJ databases">
        <title>Enrichment on poylsaccharides allowed isolation of novel metabolic and taxonomic groups of Haloarchaea.</title>
        <authorList>
            <person name="Sorokin D.Y."/>
            <person name="Elcheninov A.G."/>
            <person name="Khizhniak T.V."/>
            <person name="Kolganova T.V."/>
            <person name="Kublanov I.V."/>
        </authorList>
    </citation>
    <scope>NUCLEOTIDE SEQUENCE</scope>
    <source>
        <strain evidence="5">AArc-xg1-1</strain>
    </source>
</reference>
<sequence length="637" mass="71488">MTDEIDETAETGERNRTEDRTEASASTTRVHTDSNRLLEGSRRDFLKTAGASAGALAFGTSMTGSVAAEPQIPTPPLHVDGNLIKDPEGNRVQLRGLNMADPKRLNVTAPARGKNAEHVVDLLTDQNRGWHPHVIRVPVQPIDIGEHTPGHIAGPPDPIAFTEAQLEDYLETHLDPVIDHLEQRGVYAIVDFHRHWRERGEDELWLFDQQTGDPNEALQEEVDMFWDIVAPRYADRSHVLYEVYNEPTTPGMWDDPMGENNEYLQDYWRYWKNLAQPWVDTIREHADNIVLVGSPSWTQSPEGYFVEPFDGDNLAYTYHIYPEHNASRQEDWEDSTINGQGVEGVYEEVPLFVTEFGWENPNIYVDGPLSGNTSGFGETFMDWLESSDGIHWMAWCADPIWRPVMFGRSFMGEDPYNPDDQDSVDDPYSEAVPTNCEELPCEWELLGGDDWMGEFIREKLEEYKDDGVPGGELTNPEDPTAPTDQWTGEVTETSIEVEWESVTDADGYRLYLDGSLTEETSTTTATIAGLEADTEYEIGISSVANSGESDVATMTVRTLSDDESEGPPEIDGIRPADTTGDGLYNDFTDSGSTTTTDVNVFFEHVDDPAVMEYPQYYDFDGNGEVSVTDVIELFESI</sequence>
<evidence type="ECO:0000313" key="5">
    <source>
        <dbReference type="EMBL" id="MCU4740637.1"/>
    </source>
</evidence>
<feature type="region of interest" description="Disordered" evidence="3">
    <location>
        <begin position="558"/>
        <end position="581"/>
    </location>
</feature>
<feature type="region of interest" description="Disordered" evidence="3">
    <location>
        <begin position="1"/>
        <end position="36"/>
    </location>
</feature>
<dbReference type="Pfam" id="PF00041">
    <property type="entry name" value="fn3"/>
    <property type="match status" value="1"/>
</dbReference>
<name>A0AAP2YW66_9EURY</name>
<dbReference type="PROSITE" id="PS50853">
    <property type="entry name" value="FN3"/>
    <property type="match status" value="1"/>
</dbReference>
<evidence type="ECO:0000256" key="2">
    <source>
        <dbReference type="ARBA" id="ARBA00023295"/>
    </source>
</evidence>
<dbReference type="RefSeq" id="WP_338002481.1">
    <property type="nucleotide sequence ID" value="NZ_JAOPKA010000002.1"/>
</dbReference>
<keyword evidence="2" id="KW-0326">Glycosidase</keyword>
<keyword evidence="1" id="KW-0378">Hydrolase</keyword>
<feature type="compositionally biased region" description="Basic and acidic residues" evidence="3">
    <location>
        <begin position="11"/>
        <end position="22"/>
    </location>
</feature>
<accession>A0AAP2YW66</accession>
<dbReference type="PROSITE" id="PS00018">
    <property type="entry name" value="EF_HAND_1"/>
    <property type="match status" value="1"/>
</dbReference>
<dbReference type="InterPro" id="IPR006311">
    <property type="entry name" value="TAT_signal"/>
</dbReference>
<protein>
    <submittedName>
        <fullName evidence="5">Cellulase family glycosylhydrolase</fullName>
    </submittedName>
</protein>
<proteinExistence type="predicted"/>
<dbReference type="PROSITE" id="PS51318">
    <property type="entry name" value="TAT"/>
    <property type="match status" value="1"/>
</dbReference>
<dbReference type="EMBL" id="JAOPKA010000002">
    <property type="protein sequence ID" value="MCU4740637.1"/>
    <property type="molecule type" value="Genomic_DNA"/>
</dbReference>
<dbReference type="NCBIfam" id="TIGR01409">
    <property type="entry name" value="TAT_signal_seq"/>
    <property type="match status" value="1"/>
</dbReference>
<evidence type="ECO:0000256" key="3">
    <source>
        <dbReference type="SAM" id="MobiDB-lite"/>
    </source>
</evidence>
<dbReference type="Pfam" id="PF00150">
    <property type="entry name" value="Cellulase"/>
    <property type="match status" value="1"/>
</dbReference>
<dbReference type="PANTHER" id="PTHR34142:SF1">
    <property type="entry name" value="GLYCOSIDE HYDROLASE FAMILY 5 DOMAIN-CONTAINING PROTEIN"/>
    <property type="match status" value="1"/>
</dbReference>
<evidence type="ECO:0000313" key="6">
    <source>
        <dbReference type="Proteomes" id="UP001321018"/>
    </source>
</evidence>
<dbReference type="GO" id="GO:0000272">
    <property type="term" value="P:polysaccharide catabolic process"/>
    <property type="evidence" value="ECO:0007669"/>
    <property type="project" value="InterPro"/>
</dbReference>
<evidence type="ECO:0000256" key="1">
    <source>
        <dbReference type="ARBA" id="ARBA00022801"/>
    </source>
</evidence>
<dbReference type="Proteomes" id="UP001321018">
    <property type="component" value="Unassembled WGS sequence"/>
</dbReference>
<dbReference type="InterPro" id="IPR019546">
    <property type="entry name" value="TAT_signal_bac_arc"/>
</dbReference>
<dbReference type="SUPFAM" id="SSF51445">
    <property type="entry name" value="(Trans)glycosidases"/>
    <property type="match status" value="1"/>
</dbReference>
<feature type="region of interest" description="Disordered" evidence="3">
    <location>
        <begin position="465"/>
        <end position="486"/>
    </location>
</feature>
<dbReference type="InterPro" id="IPR013783">
    <property type="entry name" value="Ig-like_fold"/>
</dbReference>
<dbReference type="SUPFAM" id="SSF49265">
    <property type="entry name" value="Fibronectin type III"/>
    <property type="match status" value="1"/>
</dbReference>
<dbReference type="Gene3D" id="3.20.20.80">
    <property type="entry name" value="Glycosidases"/>
    <property type="match status" value="1"/>
</dbReference>
<dbReference type="InterPro" id="IPR017853">
    <property type="entry name" value="GH"/>
</dbReference>
<dbReference type="InterPro" id="IPR018247">
    <property type="entry name" value="EF_Hand_1_Ca_BS"/>
</dbReference>
<dbReference type="SMART" id="SM00060">
    <property type="entry name" value="FN3"/>
    <property type="match status" value="1"/>
</dbReference>
<feature type="compositionally biased region" description="Acidic residues" evidence="3">
    <location>
        <begin position="1"/>
        <end position="10"/>
    </location>
</feature>
<dbReference type="PROSITE" id="PS00659">
    <property type="entry name" value="GLYCOSYL_HYDROL_F5"/>
    <property type="match status" value="1"/>
</dbReference>
<organism evidence="5 6">
    <name type="scientific">Natronoglomus mannanivorans</name>
    <dbReference type="NCBI Taxonomy" id="2979990"/>
    <lineage>
        <taxon>Archaea</taxon>
        <taxon>Methanobacteriati</taxon>
        <taxon>Methanobacteriota</taxon>
        <taxon>Stenosarchaea group</taxon>
        <taxon>Halobacteria</taxon>
        <taxon>Halobacteriales</taxon>
        <taxon>Natrialbaceae</taxon>
        <taxon>Natronoglomus</taxon>
    </lineage>
</organism>
<comment type="caution">
    <text evidence="5">The sequence shown here is derived from an EMBL/GenBank/DDBJ whole genome shotgun (WGS) entry which is preliminary data.</text>
</comment>
<dbReference type="InterPro" id="IPR018087">
    <property type="entry name" value="Glyco_hydro_5_CS"/>
</dbReference>
<feature type="domain" description="Fibronectin type-III" evidence="4">
    <location>
        <begin position="481"/>
        <end position="562"/>
    </location>
</feature>